<proteinExistence type="predicted"/>
<reference evidence="1" key="1">
    <citation type="journal article" date="2015" name="Nature">
        <title>Complex archaea that bridge the gap between prokaryotes and eukaryotes.</title>
        <authorList>
            <person name="Spang A."/>
            <person name="Saw J.H."/>
            <person name="Jorgensen S.L."/>
            <person name="Zaremba-Niedzwiedzka K."/>
            <person name="Martijn J."/>
            <person name="Lind A.E."/>
            <person name="van Eijk R."/>
            <person name="Schleper C."/>
            <person name="Guy L."/>
            <person name="Ettema T.J."/>
        </authorList>
    </citation>
    <scope>NUCLEOTIDE SEQUENCE</scope>
</reference>
<gene>
    <name evidence="1" type="ORF">LCGC14_2419090</name>
</gene>
<protein>
    <submittedName>
        <fullName evidence="1">Uncharacterized protein</fullName>
    </submittedName>
</protein>
<sequence>WDETQRMILWRDNFEIAINEFGLRGDGLPVILVKHGGDGVHTAGCGYHSLCAAVGGHFAET</sequence>
<dbReference type="EMBL" id="LAZR01036732">
    <property type="protein sequence ID" value="KKL24066.1"/>
    <property type="molecule type" value="Genomic_DNA"/>
</dbReference>
<name>A0A0F9E2B5_9ZZZZ</name>
<organism evidence="1">
    <name type="scientific">marine sediment metagenome</name>
    <dbReference type="NCBI Taxonomy" id="412755"/>
    <lineage>
        <taxon>unclassified sequences</taxon>
        <taxon>metagenomes</taxon>
        <taxon>ecological metagenomes</taxon>
    </lineage>
</organism>
<feature type="non-terminal residue" evidence="1">
    <location>
        <position position="1"/>
    </location>
</feature>
<dbReference type="AlphaFoldDB" id="A0A0F9E2B5"/>
<accession>A0A0F9E2B5</accession>
<comment type="caution">
    <text evidence="1">The sequence shown here is derived from an EMBL/GenBank/DDBJ whole genome shotgun (WGS) entry which is preliminary data.</text>
</comment>
<evidence type="ECO:0000313" key="1">
    <source>
        <dbReference type="EMBL" id="KKL24066.1"/>
    </source>
</evidence>